<evidence type="ECO:0000256" key="8">
    <source>
        <dbReference type="ARBA" id="ARBA00023211"/>
    </source>
</evidence>
<keyword evidence="8" id="KW-0464">Manganese</keyword>
<dbReference type="GO" id="GO:0046872">
    <property type="term" value="F:metal ion binding"/>
    <property type="evidence" value="ECO:0007669"/>
    <property type="project" value="UniProtKB-KW"/>
</dbReference>
<dbReference type="Proteomes" id="UP001318040">
    <property type="component" value="Unplaced"/>
</dbReference>
<evidence type="ECO:0000313" key="13">
    <source>
        <dbReference type="RefSeq" id="XP_032800219.1"/>
    </source>
</evidence>
<keyword evidence="4" id="KW-0479">Metal-binding</keyword>
<dbReference type="PANTHER" id="PTHR13832">
    <property type="entry name" value="PROTEIN PHOSPHATASE 2C"/>
    <property type="match status" value="1"/>
</dbReference>
<dbReference type="EC" id="3.1.3.16" evidence="3"/>
<gene>
    <name evidence="13" type="primary">LOC116937255</name>
</gene>
<dbReference type="RefSeq" id="XP_032800219.1">
    <property type="nucleotide sequence ID" value="XM_032944328.1"/>
</dbReference>
<dbReference type="Gene3D" id="3.60.40.10">
    <property type="entry name" value="PPM-type phosphatase domain"/>
    <property type="match status" value="1"/>
</dbReference>
<accession>A0AAJ7SJF1</accession>
<evidence type="ECO:0000256" key="6">
    <source>
        <dbReference type="ARBA" id="ARBA00022842"/>
    </source>
</evidence>
<comment type="similarity">
    <text evidence="2 9">Belongs to the PP2C family.</text>
</comment>
<keyword evidence="7 9" id="KW-0904">Protein phosphatase</keyword>
<evidence type="ECO:0000256" key="10">
    <source>
        <dbReference type="SAM" id="MobiDB-lite"/>
    </source>
</evidence>
<evidence type="ECO:0000256" key="2">
    <source>
        <dbReference type="ARBA" id="ARBA00006702"/>
    </source>
</evidence>
<dbReference type="Pfam" id="PF00481">
    <property type="entry name" value="PP2C"/>
    <property type="match status" value="1"/>
</dbReference>
<keyword evidence="12" id="KW-1185">Reference proteome</keyword>
<evidence type="ECO:0000259" key="11">
    <source>
        <dbReference type="PROSITE" id="PS51746"/>
    </source>
</evidence>
<feature type="region of interest" description="Disordered" evidence="10">
    <location>
        <begin position="138"/>
        <end position="158"/>
    </location>
</feature>
<evidence type="ECO:0000256" key="1">
    <source>
        <dbReference type="ARBA" id="ARBA00001936"/>
    </source>
</evidence>
<dbReference type="PROSITE" id="PS51746">
    <property type="entry name" value="PPM_2"/>
    <property type="match status" value="1"/>
</dbReference>
<keyword evidence="5 9" id="KW-0378">Hydrolase</keyword>
<dbReference type="InterPro" id="IPR000222">
    <property type="entry name" value="PP2C_BS"/>
</dbReference>
<dbReference type="SUPFAM" id="SSF81606">
    <property type="entry name" value="PP2C-like"/>
    <property type="match status" value="1"/>
</dbReference>
<proteinExistence type="inferred from homology"/>
<dbReference type="InterPro" id="IPR036457">
    <property type="entry name" value="PPM-type-like_dom_sf"/>
</dbReference>
<feature type="domain" description="PPM-type phosphatase" evidence="11">
    <location>
        <begin position="8"/>
        <end position="158"/>
    </location>
</feature>
<name>A0AAJ7SJF1_PETMA</name>
<dbReference type="SMART" id="SM00332">
    <property type="entry name" value="PP2Cc"/>
    <property type="match status" value="1"/>
</dbReference>
<dbReference type="InterPro" id="IPR015655">
    <property type="entry name" value="PP2C"/>
</dbReference>
<dbReference type="AlphaFoldDB" id="A0AAJ7SJF1"/>
<dbReference type="PANTHER" id="PTHR13832:SF803">
    <property type="entry name" value="PROTEIN PHOSPHATASE 1G"/>
    <property type="match status" value="1"/>
</dbReference>
<dbReference type="PROSITE" id="PS01032">
    <property type="entry name" value="PPM_1"/>
    <property type="match status" value="1"/>
</dbReference>
<evidence type="ECO:0000256" key="4">
    <source>
        <dbReference type="ARBA" id="ARBA00022723"/>
    </source>
</evidence>
<dbReference type="InterPro" id="IPR001932">
    <property type="entry name" value="PPM-type_phosphatase-like_dom"/>
</dbReference>
<dbReference type="GO" id="GO:0004722">
    <property type="term" value="F:protein serine/threonine phosphatase activity"/>
    <property type="evidence" value="ECO:0007669"/>
    <property type="project" value="UniProtKB-EC"/>
</dbReference>
<comment type="cofactor">
    <cofactor evidence="1">
        <name>Mn(2+)</name>
        <dbReference type="ChEBI" id="CHEBI:29035"/>
    </cofactor>
</comment>
<evidence type="ECO:0000256" key="5">
    <source>
        <dbReference type="ARBA" id="ARBA00022801"/>
    </source>
</evidence>
<evidence type="ECO:0000256" key="9">
    <source>
        <dbReference type="RuleBase" id="RU003465"/>
    </source>
</evidence>
<evidence type="ECO:0000256" key="7">
    <source>
        <dbReference type="ARBA" id="ARBA00022912"/>
    </source>
</evidence>
<evidence type="ECO:0000256" key="3">
    <source>
        <dbReference type="ARBA" id="ARBA00013081"/>
    </source>
</evidence>
<protein>
    <recommendedName>
        <fullName evidence="3">protein-serine/threonine phosphatase</fullName>
        <ecNumber evidence="3">3.1.3.16</ecNumber>
    </recommendedName>
</protein>
<dbReference type="KEGG" id="pmrn:116937255"/>
<reference evidence="13" key="1">
    <citation type="submission" date="2025-08" db="UniProtKB">
        <authorList>
            <consortium name="RefSeq"/>
        </authorList>
    </citation>
    <scope>IDENTIFICATION</scope>
    <source>
        <tissue evidence="13">Sperm</tissue>
    </source>
</reference>
<keyword evidence="6" id="KW-0460">Magnesium</keyword>
<sequence>MSSPLKLIVSADSNRGGRRYMEDITEVSTEGDGDAIFLAVFDGHGGPQAARFARRCLWPSIRAQPGLWGAADPVGVCHAIRDGFLACQRAMGEELVNWPRTPQGHPSTAGTTACCCLIRGGDELYVAHVGDSRAVIAQRHPRGGGTPRTPLRTWAPLL</sequence>
<dbReference type="CDD" id="cd00143">
    <property type="entry name" value="PP2Cc"/>
    <property type="match status" value="1"/>
</dbReference>
<evidence type="ECO:0000313" key="12">
    <source>
        <dbReference type="Proteomes" id="UP001318040"/>
    </source>
</evidence>
<organism evidence="12 13">
    <name type="scientific">Petromyzon marinus</name>
    <name type="common">Sea lamprey</name>
    <dbReference type="NCBI Taxonomy" id="7757"/>
    <lineage>
        <taxon>Eukaryota</taxon>
        <taxon>Metazoa</taxon>
        <taxon>Chordata</taxon>
        <taxon>Craniata</taxon>
        <taxon>Vertebrata</taxon>
        <taxon>Cyclostomata</taxon>
        <taxon>Hyperoartia</taxon>
        <taxon>Petromyzontiformes</taxon>
        <taxon>Petromyzontidae</taxon>
        <taxon>Petromyzon</taxon>
    </lineage>
</organism>